<dbReference type="EMBL" id="QRJE01000012">
    <property type="protein sequence ID" value="RHH12191.1"/>
    <property type="molecule type" value="Genomic_DNA"/>
</dbReference>
<organism evidence="2 4">
    <name type="scientific">Bacteroides fragilis</name>
    <dbReference type="NCBI Taxonomy" id="817"/>
    <lineage>
        <taxon>Bacteria</taxon>
        <taxon>Pseudomonadati</taxon>
        <taxon>Bacteroidota</taxon>
        <taxon>Bacteroidia</taxon>
        <taxon>Bacteroidales</taxon>
        <taxon>Bacteroidaceae</taxon>
        <taxon>Bacteroides</taxon>
    </lineage>
</organism>
<dbReference type="RefSeq" id="WP_005808368.1">
    <property type="nucleotide sequence ID" value="NZ_CABJEQ010000006.1"/>
</dbReference>
<reference evidence="1" key="1">
    <citation type="book" date="2014" name="THE 24TH EUROPEAN CONGRESS OF CLINICAL MICROBIOLOGY AND INFECTIOUS DISEASES" publisher="ECCMID 2014" city="Barcelona, Spain">
        <title>Identification of resistance genes in three multidrug-resistant Bacteroides fragilis isolates by whole genome sequencing.</title>
        <editorList>
            <person name="Unknown"/>
            <person name="A."/>
        </editorList>
        <authorList>
            <person name="Sydenham T.V."/>
            <person name="Hasman H."/>
            <person name="Wang M."/>
            <person name="Soki J."/>
            <person name="Nagy E."/>
            <person name="Justesen U.S."/>
        </authorList>
    </citation>
    <scope>NUCLEOTIDE SEQUENCE</scope>
    <source>
        <strain evidence="1">DCMSKEJBY0001B</strain>
    </source>
</reference>
<evidence type="ECO:0000313" key="3">
    <source>
        <dbReference type="Proteomes" id="UP000036847"/>
    </source>
</evidence>
<protein>
    <recommendedName>
        <fullName evidence="5">Lanthionine synthetase C-like family protein</fullName>
    </recommendedName>
</protein>
<dbReference type="SUPFAM" id="SSF158745">
    <property type="entry name" value="LanC-like"/>
    <property type="match status" value="1"/>
</dbReference>
<evidence type="ECO:0000313" key="2">
    <source>
        <dbReference type="EMBL" id="RHH12191.1"/>
    </source>
</evidence>
<dbReference type="OrthoDB" id="1092992at2"/>
<reference evidence="1 3" key="3">
    <citation type="submission" date="2019-03" db="EMBL/GenBank/DDBJ databases">
        <title>Complete genome assembly of MDR B. fragilis.</title>
        <authorList>
            <person name="Sydenham T.V."/>
            <person name="Hasman H."/>
            <person name="Justesen U.S."/>
        </authorList>
    </citation>
    <scope>NUCLEOTIDE SEQUENCE [LARGE SCALE GENOMIC DNA]</scope>
    <source>
        <strain evidence="1 3">DCMSKEJBY0001B</strain>
    </source>
</reference>
<evidence type="ECO:0000313" key="1">
    <source>
        <dbReference type="EMBL" id="QCQ47448.1"/>
    </source>
</evidence>
<dbReference type="EMBL" id="CP036546">
    <property type="protein sequence ID" value="QCQ47448.1"/>
    <property type="molecule type" value="Genomic_DNA"/>
</dbReference>
<name>A0A396C2Z0_BACFG</name>
<accession>A0A396C2Z0</accession>
<dbReference type="Proteomes" id="UP000266644">
    <property type="component" value="Unassembled WGS sequence"/>
</dbReference>
<evidence type="ECO:0000313" key="4">
    <source>
        <dbReference type="Proteomes" id="UP000266644"/>
    </source>
</evidence>
<proteinExistence type="predicted"/>
<dbReference type="Gene3D" id="1.50.10.20">
    <property type="match status" value="1"/>
</dbReference>
<sequence length="243" mass="27995">MILQKFNNAERIVHYLMLNSYFINDMGLWYGQMGVALAISSYARYTNNQIYLDATSFLLSNIMKNINHCRTLSFSSGILGIGWGIEYLLQQEFIEGEGIDICESIDRSIMEISPNRILDLSLENGIMGLLHYVIYHLQGALKTGSELPFDEEYFSELHKLCIALKKLDNPNSLNLLLDIYINFYHYRSISNYNISITNFIKINSEKLQKKLSFYPIGLRSGLAGILLNIINKKNESNEKYLYI</sequence>
<gene>
    <name evidence="2" type="ORF">DW228_08845</name>
    <name evidence="1" type="ORF">EC80_022825</name>
</gene>
<dbReference type="AlphaFoldDB" id="A0A396C2Z0"/>
<evidence type="ECO:0008006" key="5">
    <source>
        <dbReference type="Google" id="ProtNLM"/>
    </source>
</evidence>
<dbReference type="Proteomes" id="UP000036847">
    <property type="component" value="Chromosome"/>
</dbReference>
<reference evidence="2 4" key="2">
    <citation type="submission" date="2018-08" db="EMBL/GenBank/DDBJ databases">
        <title>A genome reference for cultivated species of the human gut microbiota.</title>
        <authorList>
            <person name="Zou Y."/>
            <person name="Xue W."/>
            <person name="Luo G."/>
        </authorList>
    </citation>
    <scope>NUCLEOTIDE SEQUENCE [LARGE SCALE GENOMIC DNA]</scope>
    <source>
        <strain evidence="2 4">AM18-6</strain>
    </source>
</reference>